<evidence type="ECO:0000256" key="1">
    <source>
        <dbReference type="SAM" id="MobiDB-lite"/>
    </source>
</evidence>
<feature type="region of interest" description="Disordered" evidence="1">
    <location>
        <begin position="74"/>
        <end position="108"/>
    </location>
</feature>
<keyword evidence="3" id="KW-1185">Reference proteome</keyword>
<protein>
    <submittedName>
        <fullName evidence="2">Uncharacterized protein</fullName>
    </submittedName>
</protein>
<reference evidence="2" key="1">
    <citation type="submission" date="2024-02" db="EMBL/GenBank/DDBJ databases">
        <authorList>
            <consortium name="ELIXIR-Norway"/>
            <consortium name="Elixir Norway"/>
        </authorList>
    </citation>
    <scope>NUCLEOTIDE SEQUENCE</scope>
</reference>
<name>A0ABP0VCK2_9BRYO</name>
<evidence type="ECO:0000313" key="2">
    <source>
        <dbReference type="EMBL" id="CAK9252168.1"/>
    </source>
</evidence>
<accession>A0ABP0VCK2</accession>
<sequence length="180" mass="20447">MLIDTLVAMFGIVHVDDFRNVRTVAHRAGRARPLRQGPGLVPQVVLRAPRYASPKGGARLVPRPSLQVLVRRVHRPSRGGSPLPAQDVQRRRGAARRPGRARHADDFQRRLGRDATTSAVERLCAFFSSLTTAFANMTVVEFDFSIFKWEMDEFRTYLMHLSLEGIFQTKQHPILQSLEY</sequence>
<comment type="caution">
    <text evidence="2">The sequence shown here is derived from an EMBL/GenBank/DDBJ whole genome shotgun (WGS) entry which is preliminary data.</text>
</comment>
<gene>
    <name evidence="2" type="ORF">CSSPJE1EN1_LOCUS27546</name>
</gene>
<dbReference type="Proteomes" id="UP001497444">
    <property type="component" value="Unassembled WGS sequence"/>
</dbReference>
<organism evidence="2 3">
    <name type="scientific">Sphagnum jensenii</name>
    <dbReference type="NCBI Taxonomy" id="128206"/>
    <lineage>
        <taxon>Eukaryota</taxon>
        <taxon>Viridiplantae</taxon>
        <taxon>Streptophyta</taxon>
        <taxon>Embryophyta</taxon>
        <taxon>Bryophyta</taxon>
        <taxon>Sphagnophytina</taxon>
        <taxon>Sphagnopsida</taxon>
        <taxon>Sphagnales</taxon>
        <taxon>Sphagnaceae</taxon>
        <taxon>Sphagnum</taxon>
    </lineage>
</organism>
<dbReference type="EMBL" id="CAXAQS010000569">
    <property type="protein sequence ID" value="CAK9252168.1"/>
    <property type="molecule type" value="Genomic_DNA"/>
</dbReference>
<proteinExistence type="predicted"/>
<feature type="compositionally biased region" description="Basic residues" evidence="1">
    <location>
        <begin position="91"/>
        <end position="101"/>
    </location>
</feature>
<evidence type="ECO:0000313" key="3">
    <source>
        <dbReference type="Proteomes" id="UP001497444"/>
    </source>
</evidence>